<name>A0ABR2KQU0_9EUKA</name>
<dbReference type="EMBL" id="JAPFFF010000003">
    <property type="protein sequence ID" value="KAK8893505.1"/>
    <property type="molecule type" value="Genomic_DNA"/>
</dbReference>
<protein>
    <submittedName>
        <fullName evidence="2">Uncharacterized protein</fullName>
    </submittedName>
</protein>
<comment type="caution">
    <text evidence="2">The sequence shown here is derived from an EMBL/GenBank/DDBJ whole genome shotgun (WGS) entry which is preliminary data.</text>
</comment>
<organism evidence="2 3">
    <name type="scientific">Tritrichomonas musculus</name>
    <dbReference type="NCBI Taxonomy" id="1915356"/>
    <lineage>
        <taxon>Eukaryota</taxon>
        <taxon>Metamonada</taxon>
        <taxon>Parabasalia</taxon>
        <taxon>Tritrichomonadida</taxon>
        <taxon>Tritrichomonadidae</taxon>
        <taxon>Tritrichomonas</taxon>
    </lineage>
</organism>
<keyword evidence="1" id="KW-0812">Transmembrane</keyword>
<keyword evidence="1" id="KW-1133">Transmembrane helix</keyword>
<sequence length="402" mass="46308">MQRFLNSLKEFFSKYFTSNYLQVIILIFSVIIVIILTPFSITQSNEKQSECDLDLQIYLTQIQSTIYSNFTSFLDDTLKSVDIALSFPDEIKEFPKFWKDTFKSLHERQISVRIFTNNKNLKFDSYVDIRYLQKSPNDHGSFNMNFAISDKVDIFFPSTFYVNENIKSDDRQEYSYITHLSNCNSAGRDLSALFDILWTQKSEKRKALKHSYIPGNSSEKIVSFYIDPLSEFPIGLPNITSSLYNSMSLLYSYKFILSHSIFPDLSKSTSNKERIDLSHKSAKISSLFEVSKELFDDQETYLMVPRNHFNDHRNQFLSMISNMDNESILVCDNTDIQGTIIGSSSSKINKLLLLSSGISNVYSGDMVLGFSLNVDTFLFENLAAIFENNTKCKNLIQPTIKI</sequence>
<gene>
    <name evidence="2" type="ORF">M9Y10_021927</name>
</gene>
<evidence type="ECO:0000313" key="3">
    <source>
        <dbReference type="Proteomes" id="UP001470230"/>
    </source>
</evidence>
<accession>A0ABR2KQU0</accession>
<keyword evidence="1" id="KW-0472">Membrane</keyword>
<reference evidence="2 3" key="1">
    <citation type="submission" date="2024-04" db="EMBL/GenBank/DDBJ databases">
        <title>Tritrichomonas musculus Genome.</title>
        <authorList>
            <person name="Alves-Ferreira E."/>
            <person name="Grigg M."/>
            <person name="Lorenzi H."/>
            <person name="Galac M."/>
        </authorList>
    </citation>
    <scope>NUCLEOTIDE SEQUENCE [LARGE SCALE GENOMIC DNA]</scope>
    <source>
        <strain evidence="2 3">EAF2021</strain>
    </source>
</reference>
<proteinExistence type="predicted"/>
<keyword evidence="3" id="KW-1185">Reference proteome</keyword>
<evidence type="ECO:0000313" key="2">
    <source>
        <dbReference type="EMBL" id="KAK8893505.1"/>
    </source>
</evidence>
<dbReference type="Proteomes" id="UP001470230">
    <property type="component" value="Unassembled WGS sequence"/>
</dbReference>
<evidence type="ECO:0000256" key="1">
    <source>
        <dbReference type="SAM" id="Phobius"/>
    </source>
</evidence>
<feature type="transmembrane region" description="Helical" evidence="1">
    <location>
        <begin position="20"/>
        <end position="41"/>
    </location>
</feature>